<dbReference type="NCBIfam" id="TIGR00332">
    <property type="entry name" value="neela_ferrous"/>
    <property type="match status" value="1"/>
</dbReference>
<keyword evidence="5" id="KW-0479">Metal-binding</keyword>
<reference evidence="13 14" key="1">
    <citation type="journal article" date="2019" name="Anaerobe">
        <title>Detection of Robinsoniella peoriensis in multiple bone samples of a trauma patient.</title>
        <authorList>
            <person name="Schrottner P."/>
            <person name="Hartwich K."/>
            <person name="Bunk B."/>
            <person name="Schober I."/>
            <person name="Helbig S."/>
            <person name="Rudolph W.W."/>
            <person name="Gunzer F."/>
        </authorList>
    </citation>
    <scope>NUCLEOTIDE SEQUENCE [LARGE SCALE GENOMIC DNA]</scope>
    <source>
        <strain evidence="13 14">DSM 106044</strain>
    </source>
</reference>
<evidence type="ECO:0000256" key="5">
    <source>
        <dbReference type="ARBA" id="ARBA00022723"/>
    </source>
</evidence>
<protein>
    <recommendedName>
        <fullName evidence="3">Desulfoferrodoxin</fullName>
        <ecNumber evidence="2">1.15.1.2</ecNumber>
    </recommendedName>
    <alternativeName>
        <fullName evidence="9">Superoxide reductase</fullName>
    </alternativeName>
</protein>
<dbReference type="InterPro" id="IPR036073">
    <property type="entry name" value="Desulfoferrodoxin_Fe-bd_dom_sf"/>
</dbReference>
<dbReference type="RefSeq" id="WP_027292039.1">
    <property type="nucleotide sequence ID" value="NZ_JTGN01000001.1"/>
</dbReference>
<dbReference type="InterPro" id="IPR051233">
    <property type="entry name" value="Desulfoferrodoxin_SOR"/>
</dbReference>
<evidence type="ECO:0000256" key="6">
    <source>
        <dbReference type="ARBA" id="ARBA00022982"/>
    </source>
</evidence>
<evidence type="ECO:0000256" key="10">
    <source>
        <dbReference type="ARBA" id="ARBA00047448"/>
    </source>
</evidence>
<feature type="domain" description="Desulfoferrodoxin N-terminal" evidence="12">
    <location>
        <begin position="4"/>
        <end position="34"/>
    </location>
</feature>
<evidence type="ECO:0000256" key="4">
    <source>
        <dbReference type="ARBA" id="ARBA00022448"/>
    </source>
</evidence>
<feature type="domain" description="Desulfoferrodoxin ferrous iron-binding" evidence="11">
    <location>
        <begin position="40"/>
        <end position="124"/>
    </location>
</feature>
<comment type="function">
    <text evidence="8">Catalyzes the one-electron reduction of superoxide anion radical to hydrogen peroxide at a nonheme ferrous iron center. Plays a fundamental role in case of oxidative stress via its superoxide detoxification activity.</text>
</comment>
<accession>A0A4U8QA56</accession>
<dbReference type="EC" id="1.15.1.2" evidence="2"/>
<gene>
    <name evidence="13" type="primary">dfx_2</name>
    <name evidence="13" type="ORF">DSM106044_01203</name>
</gene>
<organism evidence="13 14">
    <name type="scientific">Robinsoniella peoriensis</name>
    <dbReference type="NCBI Taxonomy" id="180332"/>
    <lineage>
        <taxon>Bacteria</taxon>
        <taxon>Bacillati</taxon>
        <taxon>Bacillota</taxon>
        <taxon>Clostridia</taxon>
        <taxon>Lachnospirales</taxon>
        <taxon>Lachnospiraceae</taxon>
        <taxon>Robinsoniella</taxon>
    </lineage>
</organism>
<evidence type="ECO:0000259" key="11">
    <source>
        <dbReference type="Pfam" id="PF01880"/>
    </source>
</evidence>
<dbReference type="Proteomes" id="UP000306509">
    <property type="component" value="Unassembled WGS sequence"/>
</dbReference>
<dbReference type="GO" id="GO:0005506">
    <property type="term" value="F:iron ion binding"/>
    <property type="evidence" value="ECO:0007669"/>
    <property type="project" value="InterPro"/>
</dbReference>
<sequence length="130" mass="14435">MEQKFYICKHCGNIVELIQKGGGVLVCCEDKMEELVPNSTEAANEKHVPEIIVYGSQVIVNVGAAPHPMTEQHYIGWICIRTTKGVYRKVLAPLDEPTAAFALAENESIISAYAYCNLHGLWKNDKTTLI</sequence>
<evidence type="ECO:0000256" key="8">
    <source>
        <dbReference type="ARBA" id="ARBA00024690"/>
    </source>
</evidence>
<name>A0A4U8QA56_9FIRM</name>
<dbReference type="Pfam" id="PF06397">
    <property type="entry name" value="Desulfoferrod_N"/>
    <property type="match status" value="1"/>
</dbReference>
<evidence type="ECO:0000313" key="13">
    <source>
        <dbReference type="EMBL" id="TLD01837.1"/>
    </source>
</evidence>
<dbReference type="STRING" id="180332.GCA_000797495_04354"/>
<comment type="caution">
    <text evidence="13">The sequence shown here is derived from an EMBL/GenBank/DDBJ whole genome shotgun (WGS) entry which is preliminary data.</text>
</comment>
<evidence type="ECO:0000256" key="2">
    <source>
        <dbReference type="ARBA" id="ARBA00012679"/>
    </source>
</evidence>
<evidence type="ECO:0000256" key="9">
    <source>
        <dbReference type="ARBA" id="ARBA00031398"/>
    </source>
</evidence>
<dbReference type="SUPFAM" id="SSF49367">
    <property type="entry name" value="Superoxide reductase-like"/>
    <property type="match status" value="1"/>
</dbReference>
<dbReference type="InterPro" id="IPR002742">
    <property type="entry name" value="Desulfoferrodoxin_Fe-bd_dom"/>
</dbReference>
<keyword evidence="14" id="KW-1185">Reference proteome</keyword>
<dbReference type="Pfam" id="PF01880">
    <property type="entry name" value="Desulfoferrodox"/>
    <property type="match status" value="1"/>
</dbReference>
<keyword evidence="6" id="KW-0249">Electron transport</keyword>
<dbReference type="Gene3D" id="2.60.40.730">
    <property type="entry name" value="SOR catalytic domain"/>
    <property type="match status" value="1"/>
</dbReference>
<dbReference type="AlphaFoldDB" id="A0A4U8QA56"/>
<keyword evidence="4" id="KW-0813">Transport</keyword>
<dbReference type="SUPFAM" id="SSF57802">
    <property type="entry name" value="Rubredoxin-like"/>
    <property type="match status" value="1"/>
</dbReference>
<keyword evidence="7" id="KW-0408">Iron</keyword>
<dbReference type="InterPro" id="IPR004462">
    <property type="entry name" value="Desulfoferrodoxin_N"/>
</dbReference>
<evidence type="ECO:0000256" key="3">
    <source>
        <dbReference type="ARBA" id="ARBA00014839"/>
    </source>
</evidence>
<dbReference type="NCBIfam" id="TIGR00319">
    <property type="entry name" value="desulf_FeS4"/>
    <property type="match status" value="1"/>
</dbReference>
<evidence type="ECO:0000256" key="1">
    <source>
        <dbReference type="ARBA" id="ARBA00005941"/>
    </source>
</evidence>
<dbReference type="EMBL" id="QGQD01000025">
    <property type="protein sequence ID" value="TLD01837.1"/>
    <property type="molecule type" value="Genomic_DNA"/>
</dbReference>
<evidence type="ECO:0000259" key="12">
    <source>
        <dbReference type="Pfam" id="PF06397"/>
    </source>
</evidence>
<dbReference type="GO" id="GO:0050605">
    <property type="term" value="F:superoxide reductase activity"/>
    <property type="evidence" value="ECO:0007669"/>
    <property type="project" value="UniProtKB-EC"/>
</dbReference>
<comment type="similarity">
    <text evidence="1">Belongs to the desulfoferrodoxin family.</text>
</comment>
<comment type="catalytic activity">
    <reaction evidence="10">
        <text>reduced [rubredoxin] + superoxide + 2 H(+) = oxidized [rubredoxin] + H2O2</text>
        <dbReference type="Rhea" id="RHEA:21324"/>
        <dbReference type="Rhea" id="RHEA-COMP:10302"/>
        <dbReference type="Rhea" id="RHEA-COMP:10303"/>
        <dbReference type="ChEBI" id="CHEBI:15378"/>
        <dbReference type="ChEBI" id="CHEBI:16240"/>
        <dbReference type="ChEBI" id="CHEBI:18421"/>
        <dbReference type="ChEBI" id="CHEBI:29033"/>
        <dbReference type="ChEBI" id="CHEBI:29034"/>
        <dbReference type="EC" id="1.15.1.2"/>
    </reaction>
</comment>
<dbReference type="PANTHER" id="PTHR36541">
    <property type="entry name" value="SUPEROXIDE REDUCTASE-RELATED"/>
    <property type="match status" value="1"/>
</dbReference>
<evidence type="ECO:0000256" key="7">
    <source>
        <dbReference type="ARBA" id="ARBA00023004"/>
    </source>
</evidence>
<evidence type="ECO:0000313" key="14">
    <source>
        <dbReference type="Proteomes" id="UP000306509"/>
    </source>
</evidence>
<keyword evidence="13" id="KW-0560">Oxidoreductase</keyword>
<dbReference type="PANTHER" id="PTHR36541:SF1">
    <property type="entry name" value="SUPEROXIDE REDUCTASE-RELATED"/>
    <property type="match status" value="1"/>
</dbReference>
<proteinExistence type="inferred from homology"/>